<keyword evidence="2" id="KW-1185">Reference proteome</keyword>
<evidence type="ECO:0000313" key="1">
    <source>
        <dbReference type="EMBL" id="BCQ35277.1"/>
    </source>
</evidence>
<dbReference type="EMBL" id="AP024329">
    <property type="protein sequence ID" value="BCQ35277.1"/>
    <property type="molecule type" value="Genomic_DNA"/>
</dbReference>
<dbReference type="RefSeq" id="WP_212812838.1">
    <property type="nucleotide sequence ID" value="NZ_AP024329.1"/>
</dbReference>
<organism evidence="1 2">
    <name type="scientific">Erwinia rhapontici</name>
    <name type="common">Pectobacterium rhapontici</name>
    <dbReference type="NCBI Taxonomy" id="55212"/>
    <lineage>
        <taxon>Bacteria</taxon>
        <taxon>Pseudomonadati</taxon>
        <taxon>Pseudomonadota</taxon>
        <taxon>Gammaproteobacteria</taxon>
        <taxon>Enterobacterales</taxon>
        <taxon>Erwiniaceae</taxon>
        <taxon>Erwinia</taxon>
    </lineage>
</organism>
<sequence>MAGKEVITNNEKLRKVLATFDNYHKDLTTEAKDLIYQTIKDAMPGSKKGYSSEKVYYLIYHVNEISRASIKYWCDQWSGIHLGEPIMGVSSVRKYKDVCKAVADALLEANRQGIKLIKSKEEDKDYLTDYQQFNVMALIQNGTAIQDVIMHLQGLIQENHSDNTNE</sequence>
<reference evidence="1 2" key="1">
    <citation type="submission" date="2021-01" db="EMBL/GenBank/DDBJ databases">
        <title>Complete genome sequence of Erwinia rhapontici MAFF 311153.</title>
        <authorList>
            <person name="Morohoshi T."/>
            <person name="Someya N."/>
        </authorList>
    </citation>
    <scope>NUCLEOTIDE SEQUENCE [LARGE SCALE GENOMIC DNA]</scope>
    <source>
        <strain evidence="1 2">MAFF 311153</strain>
    </source>
</reference>
<evidence type="ECO:0000313" key="2">
    <source>
        <dbReference type="Proteomes" id="UP000677515"/>
    </source>
</evidence>
<accession>A0ABM7N1R5</accession>
<evidence type="ECO:0008006" key="3">
    <source>
        <dbReference type="Google" id="ProtNLM"/>
    </source>
</evidence>
<gene>
    <name evidence="1" type="ORF">ERHA53_26200</name>
</gene>
<protein>
    <recommendedName>
        <fullName evidence="3">Phage protein</fullName>
    </recommendedName>
</protein>
<dbReference type="Proteomes" id="UP000677515">
    <property type="component" value="Chromosome"/>
</dbReference>
<proteinExistence type="predicted"/>
<name>A0ABM7N1R5_ERWRD</name>